<name>A0A3G9JXM1_9ACTN</name>
<keyword evidence="11" id="KW-0511">Multifunctional enzyme</keyword>
<evidence type="ECO:0000256" key="5">
    <source>
        <dbReference type="ARBA" id="ARBA00022679"/>
    </source>
</evidence>
<dbReference type="SUPFAM" id="SSF82114">
    <property type="entry name" value="Riboflavin kinase-like"/>
    <property type="match status" value="1"/>
</dbReference>
<evidence type="ECO:0000256" key="6">
    <source>
        <dbReference type="ARBA" id="ARBA00022695"/>
    </source>
</evidence>
<dbReference type="AlphaFoldDB" id="A0A3G9JXM1"/>
<dbReference type="PIRSF" id="PIRSF004491">
    <property type="entry name" value="FAD_Synth"/>
    <property type="match status" value="1"/>
</dbReference>
<protein>
    <recommendedName>
        <fullName evidence="14">Riboflavin biosynthesis protein</fullName>
    </recommendedName>
    <domain>
        <recommendedName>
            <fullName evidence="14">Riboflavin kinase</fullName>
            <ecNumber evidence="14">2.7.1.26</ecNumber>
        </recommendedName>
        <alternativeName>
            <fullName evidence="14">Flavokinase</fullName>
        </alternativeName>
    </domain>
    <domain>
        <recommendedName>
            <fullName evidence="14">FMN adenylyltransferase</fullName>
            <ecNumber evidence="14">2.7.7.2</ecNumber>
        </recommendedName>
        <alternativeName>
            <fullName evidence="14">FAD pyrophosphorylase</fullName>
        </alternativeName>
        <alternativeName>
            <fullName evidence="14">FAD synthase</fullName>
        </alternativeName>
    </domain>
</protein>
<dbReference type="GO" id="GO:0008531">
    <property type="term" value="F:riboflavin kinase activity"/>
    <property type="evidence" value="ECO:0007669"/>
    <property type="project" value="UniProtKB-UniRule"/>
</dbReference>
<proteinExistence type="inferred from homology"/>
<comment type="catalytic activity">
    <reaction evidence="13 14">
        <text>FMN + ATP + H(+) = FAD + diphosphate</text>
        <dbReference type="Rhea" id="RHEA:17237"/>
        <dbReference type="ChEBI" id="CHEBI:15378"/>
        <dbReference type="ChEBI" id="CHEBI:30616"/>
        <dbReference type="ChEBI" id="CHEBI:33019"/>
        <dbReference type="ChEBI" id="CHEBI:57692"/>
        <dbReference type="ChEBI" id="CHEBI:58210"/>
        <dbReference type="EC" id="2.7.7.2"/>
    </reaction>
</comment>
<dbReference type="KEGG" id="pcat:Pcatena_07200"/>
<keyword evidence="10 14" id="KW-0067">ATP-binding</keyword>
<reference evidence="17" key="1">
    <citation type="submission" date="2018-11" db="EMBL/GenBank/DDBJ databases">
        <title>Comparative genomics of Parolsenella catena and Libanicoccus massiliensis: Reclassification of Libanicoccus massiliensis as Parolsenella massiliensis comb. nov.</title>
        <authorList>
            <person name="Sakamoto M."/>
            <person name="Ikeyama N."/>
            <person name="Murakami T."/>
            <person name="Mori H."/>
            <person name="Yuki M."/>
            <person name="Ohkuma M."/>
        </authorList>
    </citation>
    <scope>NUCLEOTIDE SEQUENCE [LARGE SCALE GENOMIC DNA]</scope>
    <source>
        <strain evidence="17">JCM 31932</strain>
    </source>
</reference>
<evidence type="ECO:0000256" key="4">
    <source>
        <dbReference type="ARBA" id="ARBA00022643"/>
    </source>
</evidence>
<dbReference type="SMART" id="SM00904">
    <property type="entry name" value="Flavokinase"/>
    <property type="match status" value="1"/>
</dbReference>
<comment type="catalytic activity">
    <reaction evidence="12 14">
        <text>riboflavin + ATP = FMN + ADP + H(+)</text>
        <dbReference type="Rhea" id="RHEA:14357"/>
        <dbReference type="ChEBI" id="CHEBI:15378"/>
        <dbReference type="ChEBI" id="CHEBI:30616"/>
        <dbReference type="ChEBI" id="CHEBI:57986"/>
        <dbReference type="ChEBI" id="CHEBI:58210"/>
        <dbReference type="ChEBI" id="CHEBI:456216"/>
        <dbReference type="EC" id="2.7.1.26"/>
    </reaction>
</comment>
<dbReference type="InterPro" id="IPR015865">
    <property type="entry name" value="Riboflavin_kinase_bac/euk"/>
</dbReference>
<evidence type="ECO:0000256" key="10">
    <source>
        <dbReference type="ARBA" id="ARBA00022840"/>
    </source>
</evidence>
<comment type="pathway">
    <text evidence="2 14">Cofactor biosynthesis; FMN biosynthesis; FMN from riboflavin (ATP route): step 1/1.</text>
</comment>
<organism evidence="16 17">
    <name type="scientific">Parolsenella catena</name>
    <dbReference type="NCBI Taxonomy" id="2003188"/>
    <lineage>
        <taxon>Bacteria</taxon>
        <taxon>Bacillati</taxon>
        <taxon>Actinomycetota</taxon>
        <taxon>Coriobacteriia</taxon>
        <taxon>Coriobacteriales</taxon>
        <taxon>Atopobiaceae</taxon>
        <taxon>Parolsenella</taxon>
    </lineage>
</organism>
<dbReference type="InterPro" id="IPR002606">
    <property type="entry name" value="Riboflavin_kinase_bac"/>
</dbReference>
<accession>A0A3G9JXM1</accession>
<evidence type="ECO:0000256" key="7">
    <source>
        <dbReference type="ARBA" id="ARBA00022741"/>
    </source>
</evidence>
<keyword evidence="6 14" id="KW-0548">Nucleotidyltransferase</keyword>
<dbReference type="GeneID" id="88848848"/>
<dbReference type="InterPro" id="IPR014729">
    <property type="entry name" value="Rossmann-like_a/b/a_fold"/>
</dbReference>
<evidence type="ECO:0000256" key="2">
    <source>
        <dbReference type="ARBA" id="ARBA00005201"/>
    </source>
</evidence>
<keyword evidence="5 14" id="KW-0808">Transferase</keyword>
<dbReference type="GO" id="GO:0009231">
    <property type="term" value="P:riboflavin biosynthetic process"/>
    <property type="evidence" value="ECO:0007669"/>
    <property type="project" value="InterPro"/>
</dbReference>
<dbReference type="RefSeq" id="WP_126421704.1">
    <property type="nucleotide sequence ID" value="NZ_AP019367.1"/>
</dbReference>
<dbReference type="EMBL" id="AP019367">
    <property type="protein sequence ID" value="BBH50133.1"/>
    <property type="molecule type" value="Genomic_DNA"/>
</dbReference>
<dbReference type="GO" id="GO:0003919">
    <property type="term" value="F:FMN adenylyltransferase activity"/>
    <property type="evidence" value="ECO:0007669"/>
    <property type="project" value="UniProtKB-UniRule"/>
</dbReference>
<evidence type="ECO:0000256" key="9">
    <source>
        <dbReference type="ARBA" id="ARBA00022827"/>
    </source>
</evidence>
<evidence type="ECO:0000259" key="15">
    <source>
        <dbReference type="SMART" id="SM00904"/>
    </source>
</evidence>
<evidence type="ECO:0000256" key="13">
    <source>
        <dbReference type="ARBA" id="ARBA00049494"/>
    </source>
</evidence>
<dbReference type="PANTHER" id="PTHR22749:SF6">
    <property type="entry name" value="RIBOFLAVIN KINASE"/>
    <property type="match status" value="1"/>
</dbReference>
<gene>
    <name evidence="16" type="primary">ribF</name>
    <name evidence="16" type="ORF">Pcatena_07200</name>
</gene>
<dbReference type="Proteomes" id="UP000273154">
    <property type="component" value="Chromosome"/>
</dbReference>
<dbReference type="GO" id="GO:0005524">
    <property type="term" value="F:ATP binding"/>
    <property type="evidence" value="ECO:0007669"/>
    <property type="project" value="UniProtKB-UniRule"/>
</dbReference>
<keyword evidence="9 14" id="KW-0274">FAD</keyword>
<dbReference type="EC" id="2.7.7.2" evidence="14"/>
<evidence type="ECO:0000256" key="8">
    <source>
        <dbReference type="ARBA" id="ARBA00022777"/>
    </source>
</evidence>
<keyword evidence="3 14" id="KW-0285">Flavoprotein</keyword>
<dbReference type="GO" id="GO:0006747">
    <property type="term" value="P:FAD biosynthetic process"/>
    <property type="evidence" value="ECO:0007669"/>
    <property type="project" value="UniProtKB-UniRule"/>
</dbReference>
<comment type="pathway">
    <text evidence="1 14">Cofactor biosynthesis; FAD biosynthesis; FAD from FMN: step 1/1.</text>
</comment>
<dbReference type="InterPro" id="IPR023465">
    <property type="entry name" value="Riboflavin_kinase_dom_sf"/>
</dbReference>
<keyword evidence="4 14" id="KW-0288">FMN</keyword>
<evidence type="ECO:0000256" key="11">
    <source>
        <dbReference type="ARBA" id="ARBA00023268"/>
    </source>
</evidence>
<dbReference type="UniPathway" id="UPA00277">
    <property type="reaction ID" value="UER00407"/>
</dbReference>
<dbReference type="SUPFAM" id="SSF52374">
    <property type="entry name" value="Nucleotidylyl transferase"/>
    <property type="match status" value="1"/>
</dbReference>
<dbReference type="InterPro" id="IPR023468">
    <property type="entry name" value="Riboflavin_kinase"/>
</dbReference>
<dbReference type="CDD" id="cd02064">
    <property type="entry name" value="FAD_synthetase_N"/>
    <property type="match status" value="1"/>
</dbReference>
<feature type="domain" description="Riboflavin kinase" evidence="15">
    <location>
        <begin position="228"/>
        <end position="354"/>
    </location>
</feature>
<sequence>MMGEYRPLGPSWERPLTSDELRGRLVAGVALPQPLVPARKLGNGSELYDFSGAMGCGCGRPSVCVLGAFDGVHVGHRALVRAAVDEARERGLVSIAVTFSPDPAALLAGPIVNDTLLAVEDRARMLSRLGLDAVLVVPFTRELAATSHETFLREWLAASVSPVSIHVGADFRMGAGGAGTVAALRVVAGPLGIDVHGHELVSEHGRAVSATLVRRLIRDGQVEDAARLLCRDHMVRGVVEHGRGEGASFGFPTANVRIDASVCLPAEGVYAALVCDGSHAWPAAVNVGAPRSFGGAAGEPFLEASLVGFSGDLYGRRLSVSFVAWLREPRTFASVEELEATVLGNVAWVRKYLGEGEVL</sequence>
<keyword evidence="17" id="KW-1185">Reference proteome</keyword>
<dbReference type="OrthoDB" id="9803667at2"/>
<dbReference type="Pfam" id="PF01687">
    <property type="entry name" value="Flavokinase"/>
    <property type="match status" value="1"/>
</dbReference>
<evidence type="ECO:0000256" key="14">
    <source>
        <dbReference type="PIRNR" id="PIRNR004491"/>
    </source>
</evidence>
<dbReference type="Gene3D" id="3.40.50.620">
    <property type="entry name" value="HUPs"/>
    <property type="match status" value="1"/>
</dbReference>
<dbReference type="Gene3D" id="2.40.30.30">
    <property type="entry name" value="Riboflavin kinase-like"/>
    <property type="match status" value="1"/>
</dbReference>
<dbReference type="PANTHER" id="PTHR22749">
    <property type="entry name" value="RIBOFLAVIN KINASE/FMN ADENYLYLTRANSFERASE"/>
    <property type="match status" value="1"/>
</dbReference>
<dbReference type="UniPathway" id="UPA00276">
    <property type="reaction ID" value="UER00406"/>
</dbReference>
<dbReference type="GO" id="GO:0009398">
    <property type="term" value="P:FMN biosynthetic process"/>
    <property type="evidence" value="ECO:0007669"/>
    <property type="project" value="UniProtKB-UniRule"/>
</dbReference>
<evidence type="ECO:0000313" key="17">
    <source>
        <dbReference type="Proteomes" id="UP000273154"/>
    </source>
</evidence>
<keyword evidence="8 14" id="KW-0418">Kinase</keyword>
<evidence type="ECO:0000256" key="12">
    <source>
        <dbReference type="ARBA" id="ARBA00047880"/>
    </source>
</evidence>
<dbReference type="InterPro" id="IPR015864">
    <property type="entry name" value="FAD_synthase"/>
</dbReference>
<evidence type="ECO:0000256" key="1">
    <source>
        <dbReference type="ARBA" id="ARBA00004726"/>
    </source>
</evidence>
<comment type="similarity">
    <text evidence="14">Belongs to the ribF family.</text>
</comment>
<evidence type="ECO:0000256" key="3">
    <source>
        <dbReference type="ARBA" id="ARBA00022630"/>
    </source>
</evidence>
<dbReference type="Pfam" id="PF06574">
    <property type="entry name" value="FAD_syn"/>
    <property type="match status" value="1"/>
</dbReference>
<keyword evidence="7 14" id="KW-0547">Nucleotide-binding</keyword>
<evidence type="ECO:0000313" key="16">
    <source>
        <dbReference type="EMBL" id="BBH50133.1"/>
    </source>
</evidence>
<dbReference type="EC" id="2.7.1.26" evidence="14"/>